<evidence type="ECO:0000313" key="4">
    <source>
        <dbReference type="Proteomes" id="UP000051913"/>
    </source>
</evidence>
<evidence type="ECO:0000313" key="3">
    <source>
        <dbReference type="EMBL" id="KRR11534.1"/>
    </source>
</evidence>
<feature type="compositionally biased region" description="Basic and acidic residues" evidence="1">
    <location>
        <begin position="298"/>
        <end position="322"/>
    </location>
</feature>
<dbReference type="Proteomes" id="UP000051913">
    <property type="component" value="Unassembled WGS sequence"/>
</dbReference>
<dbReference type="Pfam" id="PF18013">
    <property type="entry name" value="Phage_lysozyme2"/>
    <property type="match status" value="1"/>
</dbReference>
<name>A0A0R3LWA5_9BRAD</name>
<feature type="region of interest" description="Disordered" evidence="1">
    <location>
        <begin position="622"/>
        <end position="660"/>
    </location>
</feature>
<dbReference type="Gene3D" id="1.10.530.10">
    <property type="match status" value="1"/>
</dbReference>
<feature type="region of interest" description="Disordered" evidence="1">
    <location>
        <begin position="576"/>
        <end position="595"/>
    </location>
</feature>
<dbReference type="RefSeq" id="WP_057849565.1">
    <property type="nucleotide sequence ID" value="NZ_LLXX01000038.1"/>
</dbReference>
<feature type="region of interest" description="Disordered" evidence="1">
    <location>
        <begin position="365"/>
        <end position="397"/>
    </location>
</feature>
<feature type="compositionally biased region" description="Basic and acidic residues" evidence="1">
    <location>
        <begin position="648"/>
        <end position="660"/>
    </location>
</feature>
<accession>A0A0R3LWA5</accession>
<dbReference type="AlphaFoldDB" id="A0A0R3LWA5"/>
<gene>
    <name evidence="3" type="ORF">CP49_18030</name>
</gene>
<comment type="caution">
    <text evidence="3">The sequence shown here is derived from an EMBL/GenBank/DDBJ whole genome shotgun (WGS) entry which is preliminary data.</text>
</comment>
<evidence type="ECO:0000259" key="2">
    <source>
        <dbReference type="Pfam" id="PF18013"/>
    </source>
</evidence>
<evidence type="ECO:0000256" key="1">
    <source>
        <dbReference type="SAM" id="MobiDB-lite"/>
    </source>
</evidence>
<dbReference type="InterPro" id="IPR041219">
    <property type="entry name" value="Phage_lysozyme2"/>
</dbReference>
<protein>
    <recommendedName>
        <fullName evidence="2">Phage tail lysozyme domain-containing protein</fullName>
    </recommendedName>
</protein>
<reference evidence="3 4" key="1">
    <citation type="submission" date="2014-03" db="EMBL/GenBank/DDBJ databases">
        <title>Bradyrhizobium valentinum sp. nov., isolated from effective nodules of Lupinus mariae-josephae, a lupine endemic of basic-lime soils in Eastern Spain.</title>
        <authorList>
            <person name="Duran D."/>
            <person name="Rey L."/>
            <person name="Navarro A."/>
            <person name="Busquets A."/>
            <person name="Imperial J."/>
            <person name="Ruiz-Argueso T."/>
        </authorList>
    </citation>
    <scope>NUCLEOTIDE SEQUENCE [LARGE SCALE GENOMIC DNA]</scope>
    <source>
        <strain evidence="3 4">LmjM3</strain>
    </source>
</reference>
<dbReference type="EMBL" id="LLXX01000038">
    <property type="protein sequence ID" value="KRR11534.1"/>
    <property type="molecule type" value="Genomic_DNA"/>
</dbReference>
<feature type="domain" description="Phage tail lysozyme" evidence="2">
    <location>
        <begin position="415"/>
        <end position="548"/>
    </location>
</feature>
<feature type="region of interest" description="Disordered" evidence="1">
    <location>
        <begin position="266"/>
        <end position="322"/>
    </location>
</feature>
<keyword evidence="4" id="KW-1185">Reference proteome</keyword>
<organism evidence="3 4">
    <name type="scientific">Bradyrhizobium valentinum</name>
    <dbReference type="NCBI Taxonomy" id="1518501"/>
    <lineage>
        <taxon>Bacteria</taxon>
        <taxon>Pseudomonadati</taxon>
        <taxon>Pseudomonadota</taxon>
        <taxon>Alphaproteobacteria</taxon>
        <taxon>Hyphomicrobiales</taxon>
        <taxon>Nitrobacteraceae</taxon>
        <taxon>Bradyrhizobium</taxon>
    </lineage>
</organism>
<sequence length="660" mass="70895">MTTGAARREVDGLRGSLRAIGNEVRGATLPALSSLGLAGGGVALAVVGIAGSVKSYAEKIQDLGIASKELQLSVRNIRAFEAAAGAVRINPEQAMQGLATFRKNAEDFQLKIGSIRDELAGYGAGDVVEAIRKTREPLDQLRITFERMEHLQKKNPVLARRYAEAMFGSAQFARLGWEEFRQSFQKVGELTAEEIARAEKANRAFLDLGRSVEKLKQSAAGELLPGMTKAVDGATSIVESIGKLDAFAEKWSGRKGGVYGFIFGHPQGEEGGSTDPMNDHARGMKRGPSGDLLNRSQRPGDYRLPGFRDDRRKEDTEQGTKKGVFEGLKEFFQLSSAQASTGGFMNASLGGGTLSNPRFGGVGGQWGNQQYPNRGGSDGIGASNGQSAPAAGLGTVPKSVRDLPAAKLPSGQKGENAQRLYNELRRLGHSHEQASAALGHAQHESGFNPGVVGDKGTAFGFFQHRGSRWAKAQKMAAEAGTTPFSPEAAARHFDHELRTNEKAAGRNYFASKSTHDAVTALNAYERFAGWQRGQPGRYSSAEGFAKKMRDTNAPPPSVVKARPEAAPDFDDRFNSAFPNRNQNLPKPGSFEDRWSGITSDRIDQRIGNNNMTATGTVNLSVTAPTGTKVDSKADGLFQSTNITRTKQMPRDYGERDSGAQ</sequence>
<proteinExistence type="predicted"/>
<feature type="compositionally biased region" description="Polar residues" evidence="1">
    <location>
        <begin position="637"/>
        <end position="646"/>
    </location>
</feature>